<reference evidence="1 2" key="1">
    <citation type="submission" date="2023-02" db="EMBL/GenBank/DDBJ databases">
        <title>LHISI_Scaffold_Assembly.</title>
        <authorList>
            <person name="Stuart O.P."/>
            <person name="Cleave R."/>
            <person name="Magrath M.J.L."/>
            <person name="Mikheyev A.S."/>
        </authorList>
    </citation>
    <scope>NUCLEOTIDE SEQUENCE [LARGE SCALE GENOMIC DNA]</scope>
    <source>
        <strain evidence="1">Daus_M_001</strain>
        <tissue evidence="1">Leg muscle</tissue>
    </source>
</reference>
<keyword evidence="2" id="KW-1185">Reference proteome</keyword>
<evidence type="ECO:0000313" key="1">
    <source>
        <dbReference type="EMBL" id="KAJ8887645.1"/>
    </source>
</evidence>
<organism evidence="1 2">
    <name type="scientific">Dryococelus australis</name>
    <dbReference type="NCBI Taxonomy" id="614101"/>
    <lineage>
        <taxon>Eukaryota</taxon>
        <taxon>Metazoa</taxon>
        <taxon>Ecdysozoa</taxon>
        <taxon>Arthropoda</taxon>
        <taxon>Hexapoda</taxon>
        <taxon>Insecta</taxon>
        <taxon>Pterygota</taxon>
        <taxon>Neoptera</taxon>
        <taxon>Polyneoptera</taxon>
        <taxon>Phasmatodea</taxon>
        <taxon>Verophasmatodea</taxon>
        <taxon>Anareolatae</taxon>
        <taxon>Phasmatidae</taxon>
        <taxon>Eurycanthinae</taxon>
        <taxon>Dryococelus</taxon>
    </lineage>
</organism>
<dbReference type="EMBL" id="JARBHB010000004">
    <property type="protein sequence ID" value="KAJ8887645.1"/>
    <property type="molecule type" value="Genomic_DNA"/>
</dbReference>
<comment type="caution">
    <text evidence="1">The sequence shown here is derived from an EMBL/GenBank/DDBJ whole genome shotgun (WGS) entry which is preliminary data.</text>
</comment>
<accession>A0ABQ9HTM0</accession>
<protein>
    <submittedName>
        <fullName evidence="1">Uncharacterized protein</fullName>
    </submittedName>
</protein>
<proteinExistence type="predicted"/>
<sequence>MQVYHLSAVSLKERSESGFKRNINYDVLWMLWKLMSFLRKQSVGVPLSGPIMKAQDVNTTMNCWTTLSSKPQMDLHRISQASIEGQARSCDNLSATHFPAELQKVMGDKKLPYDQVYNCDKTDLYFWLLPTKSLDFQNSKKKSLYLNRTRIELHLFLQPTNQAITNLNPAVLEKV</sequence>
<gene>
    <name evidence="1" type="ORF">PR048_013863</name>
</gene>
<dbReference type="Proteomes" id="UP001159363">
    <property type="component" value="Chromosome X"/>
</dbReference>
<evidence type="ECO:0000313" key="2">
    <source>
        <dbReference type="Proteomes" id="UP001159363"/>
    </source>
</evidence>
<name>A0ABQ9HTM0_9NEOP</name>